<evidence type="ECO:0000313" key="1">
    <source>
        <dbReference type="EMBL" id="THU99923.1"/>
    </source>
</evidence>
<dbReference type="Proteomes" id="UP000297245">
    <property type="component" value="Unassembled WGS sequence"/>
</dbReference>
<dbReference type="EMBL" id="ML179111">
    <property type="protein sequence ID" value="THU99923.1"/>
    <property type="molecule type" value="Genomic_DNA"/>
</dbReference>
<proteinExistence type="predicted"/>
<dbReference type="AlphaFoldDB" id="A0A4S8MD45"/>
<accession>A0A4S8MD45</accession>
<gene>
    <name evidence="1" type="ORF">K435DRAFT_776786</name>
</gene>
<name>A0A4S8MD45_DENBC</name>
<organism evidence="1 2">
    <name type="scientific">Dendrothele bispora (strain CBS 962.96)</name>
    <dbReference type="NCBI Taxonomy" id="1314807"/>
    <lineage>
        <taxon>Eukaryota</taxon>
        <taxon>Fungi</taxon>
        <taxon>Dikarya</taxon>
        <taxon>Basidiomycota</taxon>
        <taxon>Agaricomycotina</taxon>
        <taxon>Agaricomycetes</taxon>
        <taxon>Agaricomycetidae</taxon>
        <taxon>Agaricales</taxon>
        <taxon>Agaricales incertae sedis</taxon>
        <taxon>Dendrothele</taxon>
    </lineage>
</organism>
<protein>
    <submittedName>
        <fullName evidence="1">Uncharacterized protein</fullName>
    </submittedName>
</protein>
<keyword evidence="2" id="KW-1185">Reference proteome</keyword>
<sequence length="158" mass="17467">MFFSEESTIKILLLDFPRLLIPSTPARTFTCEKGRSKCAARLIADANLSLCKLITIQSAKKTSCFHIPDARLASASGEPLEDTLPLHTDFLLDRYSRGFLSLGNQPSVISRHSRVLRSPSSFFDVSKGRSKTKASAFIFWIILNILACVPSKLSESTS</sequence>
<evidence type="ECO:0000313" key="2">
    <source>
        <dbReference type="Proteomes" id="UP000297245"/>
    </source>
</evidence>
<reference evidence="1 2" key="1">
    <citation type="journal article" date="2019" name="Nat. Ecol. Evol.">
        <title>Megaphylogeny resolves global patterns of mushroom evolution.</title>
        <authorList>
            <person name="Varga T."/>
            <person name="Krizsan K."/>
            <person name="Foldi C."/>
            <person name="Dima B."/>
            <person name="Sanchez-Garcia M."/>
            <person name="Sanchez-Ramirez S."/>
            <person name="Szollosi G.J."/>
            <person name="Szarkandi J.G."/>
            <person name="Papp V."/>
            <person name="Albert L."/>
            <person name="Andreopoulos W."/>
            <person name="Angelini C."/>
            <person name="Antonin V."/>
            <person name="Barry K.W."/>
            <person name="Bougher N.L."/>
            <person name="Buchanan P."/>
            <person name="Buyck B."/>
            <person name="Bense V."/>
            <person name="Catcheside P."/>
            <person name="Chovatia M."/>
            <person name="Cooper J."/>
            <person name="Damon W."/>
            <person name="Desjardin D."/>
            <person name="Finy P."/>
            <person name="Geml J."/>
            <person name="Haridas S."/>
            <person name="Hughes K."/>
            <person name="Justo A."/>
            <person name="Karasinski D."/>
            <person name="Kautmanova I."/>
            <person name="Kiss B."/>
            <person name="Kocsube S."/>
            <person name="Kotiranta H."/>
            <person name="LaButti K.M."/>
            <person name="Lechner B.E."/>
            <person name="Liimatainen K."/>
            <person name="Lipzen A."/>
            <person name="Lukacs Z."/>
            <person name="Mihaltcheva S."/>
            <person name="Morgado L.N."/>
            <person name="Niskanen T."/>
            <person name="Noordeloos M.E."/>
            <person name="Ohm R.A."/>
            <person name="Ortiz-Santana B."/>
            <person name="Ovrebo C."/>
            <person name="Racz N."/>
            <person name="Riley R."/>
            <person name="Savchenko A."/>
            <person name="Shiryaev A."/>
            <person name="Soop K."/>
            <person name="Spirin V."/>
            <person name="Szebenyi C."/>
            <person name="Tomsovsky M."/>
            <person name="Tulloss R.E."/>
            <person name="Uehling J."/>
            <person name="Grigoriev I.V."/>
            <person name="Vagvolgyi C."/>
            <person name="Papp T."/>
            <person name="Martin F.M."/>
            <person name="Miettinen O."/>
            <person name="Hibbett D.S."/>
            <person name="Nagy L.G."/>
        </authorList>
    </citation>
    <scope>NUCLEOTIDE SEQUENCE [LARGE SCALE GENOMIC DNA]</scope>
    <source>
        <strain evidence="1 2">CBS 962.96</strain>
    </source>
</reference>